<dbReference type="Proteomes" id="UP001058687">
    <property type="component" value="Chromosome 2"/>
</dbReference>
<sequence>MSGGILGMFIGAALLATVYQVFMKWVDAETQDVAAELDNTDPPKKELEQPKD</sequence>
<name>A0AAE9N3N7_9VIBR</name>
<gene>
    <name evidence="1" type="ORF">HB761_19400</name>
</gene>
<evidence type="ECO:0000313" key="1">
    <source>
        <dbReference type="EMBL" id="UTZ28842.1"/>
    </source>
</evidence>
<evidence type="ECO:0000313" key="2">
    <source>
        <dbReference type="Proteomes" id="UP001058687"/>
    </source>
</evidence>
<dbReference type="EMBL" id="CP050468">
    <property type="protein sequence ID" value="UTZ28842.1"/>
    <property type="molecule type" value="Genomic_DNA"/>
</dbReference>
<accession>A0AAE9N3N7</accession>
<protein>
    <submittedName>
        <fullName evidence="1">Uncharacterized protein</fullName>
    </submittedName>
</protein>
<reference evidence="1" key="1">
    <citation type="submission" date="2020-03" db="EMBL/GenBank/DDBJ databases">
        <title>Five strains of Vibrio campbellii isolated from Mariana Trench.</title>
        <authorList>
            <person name="Liang J."/>
            <person name="Zhang X.-H."/>
        </authorList>
    </citation>
    <scope>NUCLEOTIDE SEQUENCE</scope>
    <source>
        <strain evidence="1">LJC014</strain>
    </source>
</reference>
<dbReference type="AlphaFoldDB" id="A0AAE9N3N7"/>
<organism evidence="1 2">
    <name type="scientific">Vibrio campbellii</name>
    <dbReference type="NCBI Taxonomy" id="680"/>
    <lineage>
        <taxon>Bacteria</taxon>
        <taxon>Pseudomonadati</taxon>
        <taxon>Pseudomonadota</taxon>
        <taxon>Gammaproteobacteria</taxon>
        <taxon>Vibrionales</taxon>
        <taxon>Vibrionaceae</taxon>
        <taxon>Vibrio</taxon>
    </lineage>
</organism>
<proteinExistence type="predicted"/>